<proteinExistence type="predicted"/>
<gene>
    <name evidence="2" type="ORF">B0X71_09805</name>
</gene>
<keyword evidence="1" id="KW-0812">Transmembrane</keyword>
<keyword evidence="1" id="KW-0472">Membrane</keyword>
<organism evidence="2 3">
    <name type="scientific">Planococcus lenghuensis</name>
    <dbReference type="NCBI Taxonomy" id="2213202"/>
    <lineage>
        <taxon>Bacteria</taxon>
        <taxon>Bacillati</taxon>
        <taxon>Bacillota</taxon>
        <taxon>Bacilli</taxon>
        <taxon>Bacillales</taxon>
        <taxon>Caryophanaceae</taxon>
        <taxon>Planococcus</taxon>
    </lineage>
</organism>
<dbReference type="RefSeq" id="WP_077589232.1">
    <property type="nucleotide sequence ID" value="NZ_CP019640.1"/>
</dbReference>
<evidence type="ECO:0000256" key="1">
    <source>
        <dbReference type="SAM" id="Phobius"/>
    </source>
</evidence>
<sequence length="101" mass="11745">MKKAWVYYHFIAVLTLFVFVLFDFAINRGKSGNELNTHFTETALYVIGFNIFIAMPIWLIVLLFNKYRMDGKTFLKGLGLFFLFIVLAAWPVVTVIGYMAY</sequence>
<evidence type="ECO:0000313" key="3">
    <source>
        <dbReference type="Proteomes" id="UP000188184"/>
    </source>
</evidence>
<keyword evidence="1" id="KW-1133">Transmembrane helix</keyword>
<evidence type="ECO:0000313" key="2">
    <source>
        <dbReference type="EMBL" id="AQQ53344.1"/>
    </source>
</evidence>
<feature type="transmembrane region" description="Helical" evidence="1">
    <location>
        <begin position="46"/>
        <end position="65"/>
    </location>
</feature>
<accession>A0A1Q2KYZ1</accession>
<dbReference type="Proteomes" id="UP000188184">
    <property type="component" value="Chromosome"/>
</dbReference>
<feature type="transmembrane region" description="Helical" evidence="1">
    <location>
        <begin position="77"/>
        <end position="100"/>
    </location>
</feature>
<keyword evidence="3" id="KW-1185">Reference proteome</keyword>
<feature type="transmembrane region" description="Helical" evidence="1">
    <location>
        <begin position="7"/>
        <end position="26"/>
    </location>
</feature>
<dbReference type="EMBL" id="CP019640">
    <property type="protein sequence ID" value="AQQ53344.1"/>
    <property type="molecule type" value="Genomic_DNA"/>
</dbReference>
<dbReference type="AlphaFoldDB" id="A0A1Q2KYZ1"/>
<dbReference type="KEGG" id="pmar:B0X71_09805"/>
<name>A0A1Q2KYZ1_9BACL</name>
<dbReference type="OrthoDB" id="2455066at2"/>
<protein>
    <submittedName>
        <fullName evidence="2">Uncharacterized protein</fullName>
    </submittedName>
</protein>
<reference evidence="2 3" key="1">
    <citation type="submission" date="2017-02" db="EMBL/GenBank/DDBJ databases">
        <title>The complete genomic sequence of a novel cold adapted crude oil-degrading bacterium Planococcus qaidamina Y42.</title>
        <authorList>
            <person name="Yang R."/>
        </authorList>
    </citation>
    <scope>NUCLEOTIDE SEQUENCE [LARGE SCALE GENOMIC DNA]</scope>
    <source>
        <strain evidence="2 3">Y42</strain>
    </source>
</reference>